<reference evidence="1 2" key="1">
    <citation type="submission" date="2019-03" db="EMBL/GenBank/DDBJ databases">
        <title>Cellulosimicrobium funkei JCM14302 Assembly.</title>
        <authorList>
            <person name="Dou T."/>
        </authorList>
    </citation>
    <scope>NUCLEOTIDE SEQUENCE [LARGE SCALE GENOMIC DNA]</scope>
    <source>
        <strain evidence="1 2">JCM 14302</strain>
    </source>
</reference>
<dbReference type="Proteomes" id="UP000298003">
    <property type="component" value="Unassembled WGS sequence"/>
</dbReference>
<dbReference type="AlphaFoldDB" id="A0A4Y8R3U8"/>
<evidence type="ECO:0000313" key="1">
    <source>
        <dbReference type="EMBL" id="TFF12442.1"/>
    </source>
</evidence>
<evidence type="ECO:0000313" key="2">
    <source>
        <dbReference type="Proteomes" id="UP000298003"/>
    </source>
</evidence>
<dbReference type="GeneID" id="95684042"/>
<comment type="caution">
    <text evidence="1">The sequence shown here is derived from an EMBL/GenBank/DDBJ whole genome shotgun (WGS) entry which is preliminary data.</text>
</comment>
<accession>A0A4Y8R3U8</accession>
<dbReference type="EMBL" id="SOZH01000004">
    <property type="protein sequence ID" value="TFF12442.1"/>
    <property type="molecule type" value="Genomic_DNA"/>
</dbReference>
<organism evidence="1 2">
    <name type="scientific">Cellulosimicrobium funkei</name>
    <dbReference type="NCBI Taxonomy" id="264251"/>
    <lineage>
        <taxon>Bacteria</taxon>
        <taxon>Bacillati</taxon>
        <taxon>Actinomycetota</taxon>
        <taxon>Actinomycetes</taxon>
        <taxon>Micrococcales</taxon>
        <taxon>Promicromonosporaceae</taxon>
        <taxon>Cellulosimicrobium</taxon>
    </lineage>
</organism>
<dbReference type="RefSeq" id="WP_128957655.1">
    <property type="nucleotide sequence ID" value="NZ_SOZH01000004.1"/>
</dbReference>
<proteinExistence type="predicted"/>
<protein>
    <submittedName>
        <fullName evidence="1">Uncharacterized protein</fullName>
    </submittedName>
</protein>
<name>A0A4Y8R3U8_9MICO</name>
<keyword evidence="2" id="KW-1185">Reference proteome</keyword>
<sequence length="182" mass="20381">MALQQVAESVTGTGLVHFTLQDMTLGSQVKQVKTWVSKAGTNEWIEHPPVHDGTREMLLSALGDLSWLVSLRNRVVHDVWEAVPTDEQPDAIRGSAAARWGSRSDVETTVASLRLLAGTLYLSACFLSHAGAALVQLREQSDDRYSRTHEMSETERYHRELRDRAEAMRAGTLTGWRWPKGR</sequence>
<gene>
    <name evidence="1" type="ORF">E1O70_06000</name>
</gene>